<accession>A0ABQ4PX96</accession>
<keyword evidence="2" id="KW-1185">Reference proteome</keyword>
<dbReference type="Gene3D" id="3.30.2000.30">
    <property type="match status" value="1"/>
</dbReference>
<dbReference type="Proteomes" id="UP001161064">
    <property type="component" value="Unassembled WGS sequence"/>
</dbReference>
<evidence type="ECO:0000313" key="1">
    <source>
        <dbReference type="EMBL" id="GIU67617.1"/>
    </source>
</evidence>
<reference evidence="1" key="2">
    <citation type="journal article" date="2023" name="ISME Commun">
        <title>Characterization of a bloom-associated alphaproteobacterial lineage, 'Candidatus Phycosocius': insights into freshwater algal-bacterial interactions.</title>
        <authorList>
            <person name="Tanabe Y."/>
            <person name="Yamaguchi H."/>
            <person name="Yoshida M."/>
            <person name="Kai A."/>
            <person name="Okazaki Y."/>
        </authorList>
    </citation>
    <scope>NUCLEOTIDE SEQUENCE</scope>
    <source>
        <strain evidence="1">BOTRYCO-1</strain>
    </source>
</reference>
<dbReference type="RefSeq" id="WP_284360574.1">
    <property type="nucleotide sequence ID" value="NZ_BPFZ01000011.1"/>
</dbReference>
<sequence length="134" mass="14289">MTAIACQKALEATFKADTAVKSALGNPARIFDAPVKLAAYPFAVWRRWETRSVDVSGVPTQEHIATLEVVCRQSGAEEARKAVAALAACATGPRPSASGARIVLVLPLYSDVMRAVDGRTWLGIVRLKIIAEAI</sequence>
<comment type="caution">
    <text evidence="1">The sequence shown here is derived from an EMBL/GenBank/DDBJ whole genome shotgun (WGS) entry which is preliminary data.</text>
</comment>
<organism evidence="1 2">
    <name type="scientific">Candidatus Phycosocius spiralis</name>
    <dbReference type="NCBI Taxonomy" id="2815099"/>
    <lineage>
        <taxon>Bacteria</taxon>
        <taxon>Pseudomonadati</taxon>
        <taxon>Pseudomonadota</taxon>
        <taxon>Alphaproteobacteria</taxon>
        <taxon>Caulobacterales</taxon>
        <taxon>Caulobacterales incertae sedis</taxon>
        <taxon>Candidatus Phycosocius</taxon>
    </lineage>
</organism>
<gene>
    <name evidence="1" type="ORF">PsB1_1771</name>
</gene>
<proteinExistence type="predicted"/>
<evidence type="ECO:0000313" key="2">
    <source>
        <dbReference type="Proteomes" id="UP001161064"/>
    </source>
</evidence>
<dbReference type="EMBL" id="BPFZ01000011">
    <property type="protein sequence ID" value="GIU67617.1"/>
    <property type="molecule type" value="Genomic_DNA"/>
</dbReference>
<dbReference type="Pfam" id="PF11367">
    <property type="entry name" value="Tail_completion_gp17"/>
    <property type="match status" value="1"/>
</dbReference>
<evidence type="ECO:0008006" key="3">
    <source>
        <dbReference type="Google" id="ProtNLM"/>
    </source>
</evidence>
<dbReference type="InterPro" id="IPR053745">
    <property type="entry name" value="Viral_Tail_Comp_sf"/>
</dbReference>
<protein>
    <recommendedName>
        <fullName evidence="3">DUF3168 domain-containing protein</fullName>
    </recommendedName>
</protein>
<name>A0ABQ4PX96_9PROT</name>
<dbReference type="InterPro" id="IPR021508">
    <property type="entry name" value="Gp17-like"/>
</dbReference>
<reference evidence="1" key="1">
    <citation type="submission" date="2021-05" db="EMBL/GenBank/DDBJ databases">
        <authorList>
            <person name="Tanabe Y."/>
        </authorList>
    </citation>
    <scope>NUCLEOTIDE SEQUENCE</scope>
    <source>
        <strain evidence="1">BOTRYCO-1</strain>
    </source>
</reference>